<organism evidence="11 12">
    <name type="scientific">Catenulispora pinistramenti</name>
    <dbReference type="NCBI Taxonomy" id="2705254"/>
    <lineage>
        <taxon>Bacteria</taxon>
        <taxon>Bacillati</taxon>
        <taxon>Actinomycetota</taxon>
        <taxon>Actinomycetes</taxon>
        <taxon>Catenulisporales</taxon>
        <taxon>Catenulisporaceae</taxon>
        <taxon>Catenulispora</taxon>
    </lineage>
</organism>
<dbReference type="PANTHER" id="PTHR43394">
    <property type="entry name" value="ATP-DEPENDENT PERMEASE MDL1, MITOCHONDRIAL"/>
    <property type="match status" value="1"/>
</dbReference>
<evidence type="ECO:0000256" key="8">
    <source>
        <dbReference type="SAM" id="Phobius"/>
    </source>
</evidence>
<evidence type="ECO:0000256" key="5">
    <source>
        <dbReference type="ARBA" id="ARBA00022989"/>
    </source>
</evidence>
<dbReference type="Gene3D" id="1.20.1560.10">
    <property type="entry name" value="ABC transporter type 1, transmembrane domain"/>
    <property type="match status" value="1"/>
</dbReference>
<dbReference type="InterPro" id="IPR003439">
    <property type="entry name" value="ABC_transporter-like_ATP-bd"/>
</dbReference>
<dbReference type="Gene3D" id="3.40.50.300">
    <property type="entry name" value="P-loop containing nucleotide triphosphate hydrolases"/>
    <property type="match status" value="1"/>
</dbReference>
<dbReference type="InterPro" id="IPR003593">
    <property type="entry name" value="AAA+_ATPase"/>
</dbReference>
<feature type="transmembrane region" description="Helical" evidence="8">
    <location>
        <begin position="212"/>
        <end position="229"/>
    </location>
</feature>
<dbReference type="CDD" id="cd18547">
    <property type="entry name" value="ABC_6TM_Tm288_like"/>
    <property type="match status" value="1"/>
</dbReference>
<evidence type="ECO:0000256" key="4">
    <source>
        <dbReference type="ARBA" id="ARBA00022840"/>
    </source>
</evidence>
<feature type="transmembrane region" description="Helical" evidence="8">
    <location>
        <begin position="56"/>
        <end position="78"/>
    </location>
</feature>
<sequence length="671" mass="71139">MSAPAVGVADADADAQGDLRRAGGQSGAGDPGRAGGAAGPGIRTALLAGERFRLSLVVLFGVASVLCLIAGPIALGAASDILFTGLVGSQQPAGLSKAQAVAELRAQGHQRLAEMVSAMNVVPGVGVDYHRLGRVLLLAAAIFALGAVFGWAQNHLMAGIAMRVVHRLRAAVAGKLHRLPLRYFDTHPHGEILSRVSNDVDNLSTALLEGPSPLLTSVLTVLGLLVVMFWLSPPLALACLVSIPMVIALLLVLARRSAKWFARQWKLTGSLNAMVEEGYTGHGLVLAFGRRAARIAEFGRRNDEVREAGFRGQYLSGLTVPAVLLVGNLNYVAIAVLGGYQVSTGAISLGAVQAFIQFSRRFTVPVGQIAGQFTIMQSGQASAARVFELLAAPEEAAVGPADGQPAAGPSAVDADGGHRVELRHVSFRYQPDRPLIEDLSLVAEPGQTVAIVGPTGAGKTTIVNLLMRFYEIDGGSILLDGVDYRELSRERVRRRFGMVLQDTWLFAGTIWENIAYGRAGATDEEILAAARAAHVEEFVGALPDGYRTRLDDEASVISTGQRQLLTIARAFLADPGVLILDEATSSVDVRTEAMIRDAMDGLRHGRTGFVIAHRLSTVRDADLIVVIDAGRVVEQGTHTGLLARRGAYHHLYTSQSDPDSGPVREVFDVEV</sequence>
<keyword evidence="4 11" id="KW-0067">ATP-binding</keyword>
<feature type="transmembrane region" description="Helical" evidence="8">
    <location>
        <begin position="132"/>
        <end position="152"/>
    </location>
</feature>
<keyword evidence="3" id="KW-0547">Nucleotide-binding</keyword>
<dbReference type="CDD" id="cd03254">
    <property type="entry name" value="ABCC_Glucan_exporter_like"/>
    <property type="match status" value="1"/>
</dbReference>
<evidence type="ECO:0000313" key="11">
    <source>
        <dbReference type="EMBL" id="MBS2549577.1"/>
    </source>
</evidence>
<keyword evidence="12" id="KW-1185">Reference proteome</keyword>
<evidence type="ECO:0000256" key="6">
    <source>
        <dbReference type="ARBA" id="ARBA00023136"/>
    </source>
</evidence>
<evidence type="ECO:0000259" key="10">
    <source>
        <dbReference type="PROSITE" id="PS50929"/>
    </source>
</evidence>
<evidence type="ECO:0000313" key="12">
    <source>
        <dbReference type="Proteomes" id="UP000730482"/>
    </source>
</evidence>
<protein>
    <submittedName>
        <fullName evidence="11">ABC transporter ATP-binding protein</fullName>
    </submittedName>
</protein>
<evidence type="ECO:0000256" key="2">
    <source>
        <dbReference type="ARBA" id="ARBA00022692"/>
    </source>
</evidence>
<feature type="region of interest" description="Disordered" evidence="7">
    <location>
        <begin position="17"/>
        <end position="37"/>
    </location>
</feature>
<dbReference type="SUPFAM" id="SSF52540">
    <property type="entry name" value="P-loop containing nucleoside triphosphate hydrolases"/>
    <property type="match status" value="1"/>
</dbReference>
<comment type="subcellular location">
    <subcellularLocation>
        <location evidence="1">Cell membrane</location>
        <topology evidence="1">Multi-pass membrane protein</topology>
    </subcellularLocation>
</comment>
<dbReference type="GO" id="GO:0005524">
    <property type="term" value="F:ATP binding"/>
    <property type="evidence" value="ECO:0007669"/>
    <property type="project" value="UniProtKB-KW"/>
</dbReference>
<dbReference type="PROSITE" id="PS50929">
    <property type="entry name" value="ABC_TM1F"/>
    <property type="match status" value="1"/>
</dbReference>
<keyword evidence="6 8" id="KW-0472">Membrane</keyword>
<keyword evidence="2 8" id="KW-0812">Transmembrane</keyword>
<dbReference type="PANTHER" id="PTHR43394:SF1">
    <property type="entry name" value="ATP-BINDING CASSETTE SUB-FAMILY B MEMBER 10, MITOCHONDRIAL"/>
    <property type="match status" value="1"/>
</dbReference>
<dbReference type="RefSeq" id="WP_212011135.1">
    <property type="nucleotide sequence ID" value="NZ_JAAFYZ010000076.1"/>
</dbReference>
<dbReference type="EMBL" id="JAAFYZ010000076">
    <property type="protein sequence ID" value="MBS2549577.1"/>
    <property type="molecule type" value="Genomic_DNA"/>
</dbReference>
<name>A0ABS5KU43_9ACTN</name>
<feature type="domain" description="ABC transmembrane type-1" evidence="10">
    <location>
        <begin position="56"/>
        <end position="378"/>
    </location>
</feature>
<gene>
    <name evidence="11" type="ORF">KGQ19_22190</name>
</gene>
<evidence type="ECO:0000256" key="7">
    <source>
        <dbReference type="SAM" id="MobiDB-lite"/>
    </source>
</evidence>
<evidence type="ECO:0000259" key="9">
    <source>
        <dbReference type="PROSITE" id="PS50893"/>
    </source>
</evidence>
<feature type="compositionally biased region" description="Gly residues" evidence="7">
    <location>
        <begin position="24"/>
        <end position="37"/>
    </location>
</feature>
<dbReference type="Pfam" id="PF00664">
    <property type="entry name" value="ABC_membrane"/>
    <property type="match status" value="1"/>
</dbReference>
<comment type="caution">
    <text evidence="11">The sequence shown here is derived from an EMBL/GenBank/DDBJ whole genome shotgun (WGS) entry which is preliminary data.</text>
</comment>
<accession>A0ABS5KU43</accession>
<keyword evidence="5 8" id="KW-1133">Transmembrane helix</keyword>
<dbReference type="Pfam" id="PF00005">
    <property type="entry name" value="ABC_tran"/>
    <property type="match status" value="1"/>
</dbReference>
<dbReference type="SUPFAM" id="SSF90123">
    <property type="entry name" value="ABC transporter transmembrane region"/>
    <property type="match status" value="1"/>
</dbReference>
<dbReference type="SMART" id="SM00382">
    <property type="entry name" value="AAA"/>
    <property type="match status" value="1"/>
</dbReference>
<dbReference type="InterPro" id="IPR011527">
    <property type="entry name" value="ABC1_TM_dom"/>
</dbReference>
<dbReference type="InterPro" id="IPR027417">
    <property type="entry name" value="P-loop_NTPase"/>
</dbReference>
<dbReference type="InterPro" id="IPR039421">
    <property type="entry name" value="Type_1_exporter"/>
</dbReference>
<reference evidence="11 12" key="1">
    <citation type="submission" date="2020-02" db="EMBL/GenBank/DDBJ databases">
        <title>Acidophilic actinobacteria isolated from forest soil.</title>
        <authorList>
            <person name="Golinska P."/>
        </authorList>
    </citation>
    <scope>NUCLEOTIDE SEQUENCE [LARGE SCALE GENOMIC DNA]</scope>
    <source>
        <strain evidence="11 12">NL8</strain>
    </source>
</reference>
<feature type="transmembrane region" description="Helical" evidence="8">
    <location>
        <begin position="235"/>
        <end position="254"/>
    </location>
</feature>
<evidence type="ECO:0000256" key="3">
    <source>
        <dbReference type="ARBA" id="ARBA00022741"/>
    </source>
</evidence>
<proteinExistence type="predicted"/>
<feature type="domain" description="ABC transporter" evidence="9">
    <location>
        <begin position="420"/>
        <end position="654"/>
    </location>
</feature>
<dbReference type="InterPro" id="IPR036640">
    <property type="entry name" value="ABC1_TM_sf"/>
</dbReference>
<evidence type="ECO:0000256" key="1">
    <source>
        <dbReference type="ARBA" id="ARBA00004651"/>
    </source>
</evidence>
<dbReference type="Proteomes" id="UP000730482">
    <property type="component" value="Unassembled WGS sequence"/>
</dbReference>
<dbReference type="PROSITE" id="PS50893">
    <property type="entry name" value="ABC_TRANSPORTER_2"/>
    <property type="match status" value="1"/>
</dbReference>